<dbReference type="Proteomes" id="UP000708347">
    <property type="component" value="Unassembled WGS sequence"/>
</dbReference>
<comment type="caution">
    <text evidence="3">The sequence shown here is derived from an EMBL/GenBank/DDBJ whole genome shotgun (WGS) entry which is preliminary data.</text>
</comment>
<feature type="transmembrane region" description="Helical" evidence="2">
    <location>
        <begin position="307"/>
        <end position="327"/>
    </location>
</feature>
<organism evidence="3 4">
    <name type="scientific">Mycolicibacterium sphagni</name>
    <dbReference type="NCBI Taxonomy" id="1786"/>
    <lineage>
        <taxon>Bacteria</taxon>
        <taxon>Bacillati</taxon>
        <taxon>Actinomycetota</taxon>
        <taxon>Actinomycetes</taxon>
        <taxon>Mycobacteriales</taxon>
        <taxon>Mycobacteriaceae</taxon>
        <taxon>Mycolicibacterium</taxon>
    </lineage>
</organism>
<proteinExistence type="predicted"/>
<dbReference type="EMBL" id="VBSB01000003">
    <property type="protein sequence ID" value="NTY59020.1"/>
    <property type="molecule type" value="Genomic_DNA"/>
</dbReference>
<keyword evidence="2" id="KW-0472">Membrane</keyword>
<name>A0ABX2JNH1_9MYCO</name>
<sequence length="347" mass="34831">MNAHKNTGHLIGYVGGLAVAAGVGTAVWLGTPTASADASSPSAHSAPSGTAKSARVAQRTTTVAAVKPGPARKAPPGAKRTTAQALRSATANYTPPSSVSADGTRQLSTTVFTDSQNQQNTTLTVTDTATGDPVGPSLTVLGDATSSPARFVTEDGSRVLLTSTAYVYDQIGGGYVQGGFKTWTRVVDTATGTVIGSPVVVRGLPSGSLITTGGSRAVITTYYDNPTSHKTSTRVAVIDTVTGKQVGSTVPISGQPSGTTPLIPGSSIVVSRTHLGLGAVIDTNSGAALVIPVAFPWGMDLSPLAPAVFIGGLFLGVFGVAPVLAVVRIVEEALHSIGVNVPPAPTP</sequence>
<reference evidence="3 4" key="1">
    <citation type="submission" date="2019-05" db="EMBL/GenBank/DDBJ databases">
        <title>Mycolicibacterium sphagni ENV482 genome assembly.</title>
        <authorList>
            <person name="Chen W."/>
            <person name="Faulkner N.W."/>
            <person name="Hyman M.R."/>
        </authorList>
    </citation>
    <scope>NUCLEOTIDE SEQUENCE [LARGE SCALE GENOMIC DNA]</scope>
    <source>
        <strain evidence="3 4">ENV482</strain>
    </source>
</reference>
<accession>A0ABX2JNH1</accession>
<evidence type="ECO:0000256" key="2">
    <source>
        <dbReference type="SAM" id="Phobius"/>
    </source>
</evidence>
<keyword evidence="2" id="KW-0812">Transmembrane</keyword>
<dbReference type="RefSeq" id="WP_174396912.1">
    <property type="nucleotide sequence ID" value="NZ_VBSB01000003.1"/>
</dbReference>
<feature type="compositionally biased region" description="Polar residues" evidence="1">
    <location>
        <begin position="81"/>
        <end position="103"/>
    </location>
</feature>
<keyword evidence="4" id="KW-1185">Reference proteome</keyword>
<protein>
    <submittedName>
        <fullName evidence="3">Uncharacterized protein</fullName>
    </submittedName>
</protein>
<evidence type="ECO:0000313" key="3">
    <source>
        <dbReference type="EMBL" id="NTY59020.1"/>
    </source>
</evidence>
<evidence type="ECO:0000313" key="4">
    <source>
        <dbReference type="Proteomes" id="UP000708347"/>
    </source>
</evidence>
<gene>
    <name evidence="3" type="ORF">FEG63_05550</name>
</gene>
<keyword evidence="2" id="KW-1133">Transmembrane helix</keyword>
<evidence type="ECO:0000256" key="1">
    <source>
        <dbReference type="SAM" id="MobiDB-lite"/>
    </source>
</evidence>
<feature type="compositionally biased region" description="Low complexity" evidence="1">
    <location>
        <begin position="33"/>
        <end position="80"/>
    </location>
</feature>
<feature type="region of interest" description="Disordered" evidence="1">
    <location>
        <begin position="33"/>
        <end position="103"/>
    </location>
</feature>